<protein>
    <submittedName>
        <fullName evidence="2">Glycosyltransferase family protein</fullName>
    </submittedName>
    <submittedName>
        <fullName evidence="3">SP_1767 family glycosyltransferase</fullName>
    </submittedName>
</protein>
<keyword evidence="2" id="KW-0808">Transferase</keyword>
<proteinExistence type="predicted"/>
<evidence type="ECO:0000313" key="4">
    <source>
        <dbReference type="Proteomes" id="UP000576368"/>
    </source>
</evidence>
<accession>A0A7X5Y9A1</accession>
<feature type="domain" description="Glycosyltransferase GT-D fold" evidence="1">
    <location>
        <begin position="51"/>
        <end position="273"/>
    </location>
</feature>
<reference evidence="2 4" key="2">
    <citation type="submission" date="2020-03" db="EMBL/GenBank/DDBJ databases">
        <title>Genomic Encyclopedia of Type Strains, Phase IV (KMG-IV): sequencing the most valuable type-strain genomes for metagenomic binning, comparative biology and taxonomic classification.</title>
        <authorList>
            <person name="Goeker M."/>
        </authorList>
    </citation>
    <scope>NUCLEOTIDE SEQUENCE [LARGE SCALE GENOMIC DNA]</scope>
    <source>
        <strain evidence="2 4">DSM 105722</strain>
    </source>
</reference>
<dbReference type="EMBL" id="CP043839">
    <property type="protein sequence ID" value="WOF14029.1"/>
    <property type="molecule type" value="Genomic_DNA"/>
</dbReference>
<dbReference type="EMBL" id="JAATLI010000002">
    <property type="protein sequence ID" value="NJC16870.1"/>
    <property type="molecule type" value="Genomic_DNA"/>
</dbReference>
<gene>
    <name evidence="3" type="ORF">F1644_17930</name>
    <name evidence="2" type="ORF">GGR15_000475</name>
</gene>
<organism evidence="2 4">
    <name type="scientific">Butyricimonas paravirosa</name>
    <dbReference type="NCBI Taxonomy" id="1472417"/>
    <lineage>
        <taxon>Bacteria</taxon>
        <taxon>Pseudomonadati</taxon>
        <taxon>Bacteroidota</taxon>
        <taxon>Bacteroidia</taxon>
        <taxon>Bacteroidales</taxon>
        <taxon>Odoribacteraceae</taxon>
        <taxon>Butyricimonas</taxon>
    </lineage>
</organism>
<dbReference type="Proteomes" id="UP000576368">
    <property type="component" value="Unassembled WGS sequence"/>
</dbReference>
<dbReference type="AlphaFoldDB" id="A0A7X5Y9A1"/>
<evidence type="ECO:0000259" key="1">
    <source>
        <dbReference type="Pfam" id="PF08759"/>
    </source>
</evidence>
<dbReference type="RefSeq" id="WP_118304362.1">
    <property type="nucleotide sequence ID" value="NZ_BMPA01000002.1"/>
</dbReference>
<evidence type="ECO:0000313" key="2">
    <source>
        <dbReference type="EMBL" id="NJC16870.1"/>
    </source>
</evidence>
<keyword evidence="5" id="KW-1185">Reference proteome</keyword>
<dbReference type="Proteomes" id="UP001302374">
    <property type="component" value="Chromosome"/>
</dbReference>
<sequence length="302" mass="35520">MKSIFYYMECYIRLLKYRRRFYKKQKALGFIPDIRSTDETLDKILREHCSVSRFGDGEFNLLRQKGNGFCAFNQSLAKRLQEVLTAPLPCHIVCLPYALVSRENLNLRTKVFWLSYFIKAYDVFIRYLKSGYVYYDASFTRFYFAYKDKRVCEGYLEKIRQIWFDQDILLIEGEYSRLGVNNDLFIHARSLKRILCPAKDAFERYVDIMCAARKYGSNKLILVALGQTATVLSYDLAKLGYWAIDIGHVDIEYEWFLRGAKDKLPVAGKYVNEAKGDVFREKKIQDENYEKTIVERISGLSC</sequence>
<dbReference type="Pfam" id="PF08759">
    <property type="entry name" value="GT-D"/>
    <property type="match status" value="1"/>
</dbReference>
<dbReference type="GeneID" id="86893215"/>
<dbReference type="InterPro" id="IPR014869">
    <property type="entry name" value="GT-D"/>
</dbReference>
<reference evidence="3 5" key="1">
    <citation type="submission" date="2019-09" db="EMBL/GenBank/DDBJ databases">
        <title>Butyricimonas paravirosa DSM 105722 (=214-4 = JCM 18677 = CCUG 65563).</title>
        <authorList>
            <person name="Le Roy T."/>
            <person name="Cani P.D."/>
        </authorList>
    </citation>
    <scope>NUCLEOTIDE SEQUENCE [LARGE SCALE GENOMIC DNA]</scope>
    <source>
        <strain evidence="3 5">DSM 105722</strain>
    </source>
</reference>
<evidence type="ECO:0000313" key="5">
    <source>
        <dbReference type="Proteomes" id="UP001302374"/>
    </source>
</evidence>
<evidence type="ECO:0000313" key="3">
    <source>
        <dbReference type="EMBL" id="WOF14029.1"/>
    </source>
</evidence>
<name>A0A7X5Y9A1_9BACT</name>
<dbReference type="NCBIfam" id="TIGR03728">
    <property type="entry name" value="glyco_access_1"/>
    <property type="match status" value="1"/>
</dbReference>
<dbReference type="GO" id="GO:0016740">
    <property type="term" value="F:transferase activity"/>
    <property type="evidence" value="ECO:0007669"/>
    <property type="project" value="UniProtKB-KW"/>
</dbReference>